<keyword evidence="2" id="KW-1185">Reference proteome</keyword>
<dbReference type="Proteomes" id="UP000308652">
    <property type="component" value="Unassembled WGS sequence"/>
</dbReference>
<dbReference type="EMBL" id="ML213623">
    <property type="protein sequence ID" value="TFK35214.1"/>
    <property type="molecule type" value="Genomic_DNA"/>
</dbReference>
<name>A0A5C3LQ51_9AGAR</name>
<evidence type="ECO:0000313" key="1">
    <source>
        <dbReference type="EMBL" id="TFK35214.1"/>
    </source>
</evidence>
<reference evidence="1 2" key="1">
    <citation type="journal article" date="2019" name="Nat. Ecol. Evol.">
        <title>Megaphylogeny resolves global patterns of mushroom evolution.</title>
        <authorList>
            <person name="Varga T."/>
            <person name="Krizsan K."/>
            <person name="Foldi C."/>
            <person name="Dima B."/>
            <person name="Sanchez-Garcia M."/>
            <person name="Sanchez-Ramirez S."/>
            <person name="Szollosi G.J."/>
            <person name="Szarkandi J.G."/>
            <person name="Papp V."/>
            <person name="Albert L."/>
            <person name="Andreopoulos W."/>
            <person name="Angelini C."/>
            <person name="Antonin V."/>
            <person name="Barry K.W."/>
            <person name="Bougher N.L."/>
            <person name="Buchanan P."/>
            <person name="Buyck B."/>
            <person name="Bense V."/>
            <person name="Catcheside P."/>
            <person name="Chovatia M."/>
            <person name="Cooper J."/>
            <person name="Damon W."/>
            <person name="Desjardin D."/>
            <person name="Finy P."/>
            <person name="Geml J."/>
            <person name="Haridas S."/>
            <person name="Hughes K."/>
            <person name="Justo A."/>
            <person name="Karasinski D."/>
            <person name="Kautmanova I."/>
            <person name="Kiss B."/>
            <person name="Kocsube S."/>
            <person name="Kotiranta H."/>
            <person name="LaButti K.M."/>
            <person name="Lechner B.E."/>
            <person name="Liimatainen K."/>
            <person name="Lipzen A."/>
            <person name="Lukacs Z."/>
            <person name="Mihaltcheva S."/>
            <person name="Morgado L.N."/>
            <person name="Niskanen T."/>
            <person name="Noordeloos M.E."/>
            <person name="Ohm R.A."/>
            <person name="Ortiz-Santana B."/>
            <person name="Ovrebo C."/>
            <person name="Racz N."/>
            <person name="Riley R."/>
            <person name="Savchenko A."/>
            <person name="Shiryaev A."/>
            <person name="Soop K."/>
            <person name="Spirin V."/>
            <person name="Szebenyi C."/>
            <person name="Tomsovsky M."/>
            <person name="Tulloss R.E."/>
            <person name="Uehling J."/>
            <person name="Grigoriev I.V."/>
            <person name="Vagvolgyi C."/>
            <person name="Papp T."/>
            <person name="Martin F.M."/>
            <person name="Miettinen O."/>
            <person name="Hibbett D.S."/>
            <person name="Nagy L.G."/>
        </authorList>
    </citation>
    <scope>NUCLEOTIDE SEQUENCE [LARGE SCALE GENOMIC DNA]</scope>
    <source>
        <strain evidence="1 2">CBS 166.37</strain>
    </source>
</reference>
<sequence length="256" mass="28804">MPSIIELDLGSLYDPKSEILISLLTTHSCLTKLKLGDLYAGGSQNIATHEYPTGSIHTLILGDNSLTDVVDLSTKYECGAQMFGSIKHLVLESSRAAFIMEWIHHTNIIRRLIHVLASKIPHFTWDPALSDAFPESHLFIDLHNHPSSKCLTLNFLPALVADEEEEEEDKEDNIHFNFFAFGLLETVATAVTIKELEFSFHDGCFESRFVDLIPPALFVTKLDSTLSESPFLELQRLIFSIPGAKRRVPKVTEIRR</sequence>
<gene>
    <name evidence="1" type="ORF">BDQ12DRAFT_726160</name>
</gene>
<accession>A0A5C3LQ51</accession>
<protein>
    <submittedName>
        <fullName evidence="1">Uncharacterized protein</fullName>
    </submittedName>
</protein>
<proteinExistence type="predicted"/>
<dbReference type="AlphaFoldDB" id="A0A5C3LQ51"/>
<evidence type="ECO:0000313" key="2">
    <source>
        <dbReference type="Proteomes" id="UP000308652"/>
    </source>
</evidence>
<organism evidence="1 2">
    <name type="scientific">Crucibulum laeve</name>
    <dbReference type="NCBI Taxonomy" id="68775"/>
    <lineage>
        <taxon>Eukaryota</taxon>
        <taxon>Fungi</taxon>
        <taxon>Dikarya</taxon>
        <taxon>Basidiomycota</taxon>
        <taxon>Agaricomycotina</taxon>
        <taxon>Agaricomycetes</taxon>
        <taxon>Agaricomycetidae</taxon>
        <taxon>Agaricales</taxon>
        <taxon>Agaricineae</taxon>
        <taxon>Nidulariaceae</taxon>
        <taxon>Crucibulum</taxon>
    </lineage>
</organism>